<reference evidence="1" key="1">
    <citation type="journal article" date="2020" name="mSystems">
        <title>Genome- and Community-Level Interaction Insights into Carbon Utilization and Element Cycling Functions of Hydrothermarchaeota in Hydrothermal Sediment.</title>
        <authorList>
            <person name="Zhou Z."/>
            <person name="Liu Y."/>
            <person name="Xu W."/>
            <person name="Pan J."/>
            <person name="Luo Z.H."/>
            <person name="Li M."/>
        </authorList>
    </citation>
    <scope>NUCLEOTIDE SEQUENCE [LARGE SCALE GENOMIC DNA]</scope>
    <source>
        <strain evidence="1">SpSt-468</strain>
    </source>
</reference>
<dbReference type="Pfam" id="PF08282">
    <property type="entry name" value="Hydrolase_3"/>
    <property type="match status" value="1"/>
</dbReference>
<comment type="caution">
    <text evidence="1">The sequence shown here is derived from an EMBL/GenBank/DDBJ whole genome shotgun (WGS) entry which is preliminary data.</text>
</comment>
<accession>A0A7C3FA46</accession>
<dbReference type="PANTHER" id="PTHR10000">
    <property type="entry name" value="PHOSPHOSERINE PHOSPHATASE"/>
    <property type="match status" value="1"/>
</dbReference>
<evidence type="ECO:0008006" key="2">
    <source>
        <dbReference type="Google" id="ProtNLM"/>
    </source>
</evidence>
<dbReference type="InterPro" id="IPR023214">
    <property type="entry name" value="HAD_sf"/>
</dbReference>
<dbReference type="GO" id="GO:0000287">
    <property type="term" value="F:magnesium ion binding"/>
    <property type="evidence" value="ECO:0007669"/>
    <property type="project" value="TreeGrafter"/>
</dbReference>
<dbReference type="Gene3D" id="3.90.1070.10">
    <property type="match status" value="1"/>
</dbReference>
<dbReference type="Gene3D" id="3.40.50.1000">
    <property type="entry name" value="HAD superfamily/HAD-like"/>
    <property type="match status" value="1"/>
</dbReference>
<dbReference type="EMBL" id="DSTX01000002">
    <property type="protein sequence ID" value="HFK20227.1"/>
    <property type="molecule type" value="Genomic_DNA"/>
</dbReference>
<sequence length="225" mass="25123">MRIRADMVVMDYDRTVADENLGFMISPEVKGELMRERGFKLVLATGRKYDEIPDRDIMEIFDFVLSENGTILHTKGGAEKEVLVKGSWAEIRNKLAKSLDELGVYYFRGEVILAGLITDIKGFNDAAFKSGVRDAISYEYNKEGLLIMPKGWNKGRGLLAVKGLIGSKRVCAIGDDLNDISLFEAADIKVAVKNAVSRIIEEADIVCENDDGKGVLEIIRAIEWW</sequence>
<organism evidence="1">
    <name type="scientific">Candidatus Methanomethylicus mesodigestus</name>
    <dbReference type="NCBI Taxonomy" id="1867258"/>
    <lineage>
        <taxon>Archaea</taxon>
        <taxon>Thermoproteota</taxon>
        <taxon>Methanosuratincolia</taxon>
        <taxon>Candidatus Methanomethylicales</taxon>
        <taxon>Candidatus Methanomethylicaceae</taxon>
        <taxon>Candidatus Methanomethylicus</taxon>
    </lineage>
</organism>
<dbReference type="InterPro" id="IPR036412">
    <property type="entry name" value="HAD-like_sf"/>
</dbReference>
<gene>
    <name evidence="1" type="ORF">ENS19_03000</name>
</gene>
<dbReference type="GO" id="GO:0005829">
    <property type="term" value="C:cytosol"/>
    <property type="evidence" value="ECO:0007669"/>
    <property type="project" value="TreeGrafter"/>
</dbReference>
<dbReference type="SUPFAM" id="SSF56784">
    <property type="entry name" value="HAD-like"/>
    <property type="match status" value="1"/>
</dbReference>
<protein>
    <recommendedName>
        <fullName evidence="2">Phosphoglycolate phosphatase</fullName>
    </recommendedName>
</protein>
<evidence type="ECO:0000313" key="1">
    <source>
        <dbReference type="EMBL" id="HFK20227.1"/>
    </source>
</evidence>
<proteinExistence type="predicted"/>
<name>A0A7C3FA46_9CREN</name>
<dbReference type="AlphaFoldDB" id="A0A7C3FA46"/>
<dbReference type="PANTHER" id="PTHR10000:SF8">
    <property type="entry name" value="HAD SUPERFAMILY HYDROLASE-LIKE, TYPE 3"/>
    <property type="match status" value="1"/>
</dbReference>
<dbReference type="GO" id="GO:0016791">
    <property type="term" value="F:phosphatase activity"/>
    <property type="evidence" value="ECO:0007669"/>
    <property type="project" value="TreeGrafter"/>
</dbReference>